<dbReference type="Pfam" id="PF18962">
    <property type="entry name" value="Por_Secre_tail"/>
    <property type="match status" value="1"/>
</dbReference>
<dbReference type="NCBIfam" id="TIGR04183">
    <property type="entry name" value="Por_Secre_tail"/>
    <property type="match status" value="1"/>
</dbReference>
<dbReference type="InterPro" id="IPR026444">
    <property type="entry name" value="Secre_tail"/>
</dbReference>
<dbReference type="EMBL" id="BMEC01000022">
    <property type="protein sequence ID" value="GGC55053.1"/>
    <property type="molecule type" value="Genomic_DNA"/>
</dbReference>
<dbReference type="Pfam" id="PF08309">
    <property type="entry name" value="LVIVD"/>
    <property type="match status" value="3"/>
</dbReference>
<dbReference type="NCBIfam" id="TIGR04312">
    <property type="entry name" value="choice_anch_B"/>
    <property type="match status" value="1"/>
</dbReference>
<name>A0ABQ1N6D4_9BACT</name>
<feature type="domain" description="Secretion system C-terminal sorting" evidence="1">
    <location>
        <begin position="508"/>
        <end position="578"/>
    </location>
</feature>
<evidence type="ECO:0000313" key="2">
    <source>
        <dbReference type="EMBL" id="GGC55053.1"/>
    </source>
</evidence>
<gene>
    <name evidence="2" type="ORF">GCM10011506_45920</name>
</gene>
<organism evidence="2 3">
    <name type="scientific">Marivirga lumbricoides</name>
    <dbReference type="NCBI Taxonomy" id="1046115"/>
    <lineage>
        <taxon>Bacteria</taxon>
        <taxon>Pseudomonadati</taxon>
        <taxon>Bacteroidota</taxon>
        <taxon>Cytophagia</taxon>
        <taxon>Cytophagales</taxon>
        <taxon>Marivirgaceae</taxon>
        <taxon>Marivirga</taxon>
    </lineage>
</organism>
<dbReference type="PANTHER" id="PTHR38787">
    <property type="entry name" value="REGULATORY P DOMAIN-CONTAINING PROTEIN"/>
    <property type="match status" value="1"/>
</dbReference>
<comment type="caution">
    <text evidence="2">The sequence shown here is derived from an EMBL/GenBank/DDBJ whole genome shotgun (WGS) entry which is preliminary data.</text>
</comment>
<evidence type="ECO:0000313" key="3">
    <source>
        <dbReference type="Proteomes" id="UP000636010"/>
    </source>
</evidence>
<sequence length="583" mass="65491">MTKIYYLLICLLPIQLFCQTPCENGSVNGYPCNQVDFYARLSNTELSGDANIESADIWGWTDPDTGKEYALVGMTNGIVFVDISSPATPVIIGRLPSHTGKSSLWRDLKVFNNYVFVVADNNSGHGMQVFDLTRLRNVTNPPATFDNDGHYDGVSSAHNVVINEATGYAYIVGARGASNGCGQGGLHIVDINDPTNPVFAGCFDADGYTHDGQCVIYNGPDVDYQGKEICFNANENTITLVDVTNKSAPSLISKQGYPQSAYSHQGWLTDDHQYFISNDELDENSYNINTRTLVWDVRDLDNPILLTQYYAEGNTIDHNLYVKGNRIYQSNYERGFVILDAERVAEGKIRELAFFDTYPSSDNTQFNGAWSNYPFFESGIIIVSDINNGLFILKPNIANIIETHPVLDIEANINSLLVEIGDEYTVSNYQWQSFNNLVPNDIENNYYFEGTKTANLVLKQPLNTYLNQVYRCKITLTDGRIAYSFPSGFPSNVSVLNNRKKQDRHVQVYPNPVMNQLHIRATEGEIKLESIQVLDAQGRVMEQITPSAFENIKIDTDKWPANIYLLRLNYENGEKSQLKIVKR</sequence>
<accession>A0ABQ1N6D4</accession>
<reference evidence="3" key="1">
    <citation type="journal article" date="2019" name="Int. J. Syst. Evol. Microbiol.">
        <title>The Global Catalogue of Microorganisms (GCM) 10K type strain sequencing project: providing services to taxonomists for standard genome sequencing and annotation.</title>
        <authorList>
            <consortium name="The Broad Institute Genomics Platform"/>
            <consortium name="The Broad Institute Genome Sequencing Center for Infectious Disease"/>
            <person name="Wu L."/>
            <person name="Ma J."/>
        </authorList>
    </citation>
    <scope>NUCLEOTIDE SEQUENCE [LARGE SCALE GENOMIC DNA]</scope>
    <source>
        <strain evidence="3">CGMCC 1.10832</strain>
    </source>
</reference>
<keyword evidence="3" id="KW-1185">Reference proteome</keyword>
<protein>
    <recommendedName>
        <fullName evidence="1">Secretion system C-terminal sorting domain-containing protein</fullName>
    </recommendedName>
</protein>
<dbReference type="InterPro" id="IPR027589">
    <property type="entry name" value="Choice_anch_B"/>
</dbReference>
<dbReference type="Proteomes" id="UP000636010">
    <property type="component" value="Unassembled WGS sequence"/>
</dbReference>
<dbReference type="PANTHER" id="PTHR38787:SF3">
    <property type="entry name" value="REGULATORY P DOMAIN-CONTAINING PROTEIN"/>
    <property type="match status" value="1"/>
</dbReference>
<evidence type="ECO:0000259" key="1">
    <source>
        <dbReference type="Pfam" id="PF18962"/>
    </source>
</evidence>
<dbReference type="InterPro" id="IPR013211">
    <property type="entry name" value="LVIVD"/>
</dbReference>
<proteinExistence type="predicted"/>
<dbReference type="RefSeq" id="WP_188467697.1">
    <property type="nucleotide sequence ID" value="NZ_BAABHU010000022.1"/>
</dbReference>